<dbReference type="AlphaFoldDB" id="A0A0D9YRA0"/>
<feature type="compositionally biased region" description="Low complexity" evidence="1">
    <location>
        <begin position="18"/>
        <end position="37"/>
    </location>
</feature>
<name>A0A0D9YRA0_9ORYZ</name>
<feature type="compositionally biased region" description="Basic residues" evidence="1">
    <location>
        <begin position="62"/>
        <end position="79"/>
    </location>
</feature>
<feature type="region of interest" description="Disordered" evidence="1">
    <location>
        <begin position="1"/>
        <end position="87"/>
    </location>
</feature>
<reference evidence="2" key="1">
    <citation type="submission" date="2015-04" db="UniProtKB">
        <authorList>
            <consortium name="EnsemblPlants"/>
        </authorList>
    </citation>
    <scope>IDENTIFICATION</scope>
</reference>
<proteinExistence type="predicted"/>
<reference evidence="2" key="2">
    <citation type="submission" date="2018-05" db="EMBL/GenBank/DDBJ databases">
        <title>OgluRS3 (Oryza glumaepatula Reference Sequence Version 3).</title>
        <authorList>
            <person name="Zhang J."/>
            <person name="Kudrna D."/>
            <person name="Lee S."/>
            <person name="Talag J."/>
            <person name="Welchert J."/>
            <person name="Wing R.A."/>
        </authorList>
    </citation>
    <scope>NUCLEOTIDE SEQUENCE [LARGE SCALE GENOMIC DNA]</scope>
</reference>
<dbReference type="Gramene" id="OGLUM02G14230.1">
    <property type="protein sequence ID" value="OGLUM02G14230.1"/>
    <property type="gene ID" value="OGLUM02G14230"/>
</dbReference>
<evidence type="ECO:0000313" key="3">
    <source>
        <dbReference type="Proteomes" id="UP000026961"/>
    </source>
</evidence>
<accession>A0A0D9YRA0</accession>
<keyword evidence="3" id="KW-1185">Reference proteome</keyword>
<organism evidence="2">
    <name type="scientific">Oryza glumipatula</name>
    <dbReference type="NCBI Taxonomy" id="40148"/>
    <lineage>
        <taxon>Eukaryota</taxon>
        <taxon>Viridiplantae</taxon>
        <taxon>Streptophyta</taxon>
        <taxon>Embryophyta</taxon>
        <taxon>Tracheophyta</taxon>
        <taxon>Spermatophyta</taxon>
        <taxon>Magnoliopsida</taxon>
        <taxon>Liliopsida</taxon>
        <taxon>Poales</taxon>
        <taxon>Poaceae</taxon>
        <taxon>BOP clade</taxon>
        <taxon>Oryzoideae</taxon>
        <taxon>Oryzeae</taxon>
        <taxon>Oryzinae</taxon>
        <taxon>Oryza</taxon>
    </lineage>
</organism>
<sequence length="87" mass="9365">MPQPLDRAVKHPIATAGSPASRSSALPSPIRSSSISPTHPVASFHFASHRPRHPLSAPPLRPRPRTRLSFHLPAPKHTRGPLAVSSH</sequence>
<evidence type="ECO:0000256" key="1">
    <source>
        <dbReference type="SAM" id="MobiDB-lite"/>
    </source>
</evidence>
<dbReference type="HOGENOM" id="CLU_2487047_0_0_1"/>
<protein>
    <submittedName>
        <fullName evidence="2">Uncharacterized protein</fullName>
    </submittedName>
</protein>
<dbReference type="EnsemblPlants" id="OGLUM02G14230.1">
    <property type="protein sequence ID" value="OGLUM02G14230.1"/>
    <property type="gene ID" value="OGLUM02G14230"/>
</dbReference>
<evidence type="ECO:0000313" key="2">
    <source>
        <dbReference type="EnsemblPlants" id="OGLUM02G14230.1"/>
    </source>
</evidence>
<dbReference type="Proteomes" id="UP000026961">
    <property type="component" value="Chromosome 2"/>
</dbReference>